<sequence>MVYVTNHVSGGCKARTHQLLLQNRDLIGHMNQILGRLQEMKLRYSTSRGRPRNLKDIKVGDIVIMLICGFGSVVRMFP</sequence>
<organism evidence="1 2">
    <name type="scientific">Dreissena polymorpha</name>
    <name type="common">Zebra mussel</name>
    <name type="synonym">Mytilus polymorpha</name>
    <dbReference type="NCBI Taxonomy" id="45954"/>
    <lineage>
        <taxon>Eukaryota</taxon>
        <taxon>Metazoa</taxon>
        <taxon>Spiralia</taxon>
        <taxon>Lophotrochozoa</taxon>
        <taxon>Mollusca</taxon>
        <taxon>Bivalvia</taxon>
        <taxon>Autobranchia</taxon>
        <taxon>Heteroconchia</taxon>
        <taxon>Euheterodonta</taxon>
        <taxon>Imparidentia</taxon>
        <taxon>Neoheterodontei</taxon>
        <taxon>Myida</taxon>
        <taxon>Dreissenoidea</taxon>
        <taxon>Dreissenidae</taxon>
        <taxon>Dreissena</taxon>
    </lineage>
</organism>
<accession>A0A9D4FLM6</accession>
<evidence type="ECO:0000313" key="2">
    <source>
        <dbReference type="Proteomes" id="UP000828390"/>
    </source>
</evidence>
<proteinExistence type="predicted"/>
<comment type="caution">
    <text evidence="1">The sequence shown here is derived from an EMBL/GenBank/DDBJ whole genome shotgun (WGS) entry which is preliminary data.</text>
</comment>
<name>A0A9D4FLM6_DREPO</name>
<dbReference type="Proteomes" id="UP000828390">
    <property type="component" value="Unassembled WGS sequence"/>
</dbReference>
<gene>
    <name evidence="1" type="ORF">DPMN_154714</name>
</gene>
<protein>
    <submittedName>
        <fullName evidence="1">Uncharacterized protein</fullName>
    </submittedName>
</protein>
<reference evidence="1" key="2">
    <citation type="submission" date="2020-11" db="EMBL/GenBank/DDBJ databases">
        <authorList>
            <person name="McCartney M.A."/>
            <person name="Auch B."/>
            <person name="Kono T."/>
            <person name="Mallez S."/>
            <person name="Becker A."/>
            <person name="Gohl D.M."/>
            <person name="Silverstein K.A.T."/>
            <person name="Koren S."/>
            <person name="Bechman K.B."/>
            <person name="Herman A."/>
            <person name="Abrahante J.E."/>
            <person name="Garbe J."/>
        </authorList>
    </citation>
    <scope>NUCLEOTIDE SEQUENCE</scope>
    <source>
        <strain evidence="1">Duluth1</strain>
        <tissue evidence="1">Whole animal</tissue>
    </source>
</reference>
<keyword evidence="2" id="KW-1185">Reference proteome</keyword>
<reference evidence="1" key="1">
    <citation type="journal article" date="2019" name="bioRxiv">
        <title>The Genome of the Zebra Mussel, Dreissena polymorpha: A Resource for Invasive Species Research.</title>
        <authorList>
            <person name="McCartney M.A."/>
            <person name="Auch B."/>
            <person name="Kono T."/>
            <person name="Mallez S."/>
            <person name="Zhang Y."/>
            <person name="Obille A."/>
            <person name="Becker A."/>
            <person name="Abrahante J.E."/>
            <person name="Garbe J."/>
            <person name="Badalamenti J.P."/>
            <person name="Herman A."/>
            <person name="Mangelson H."/>
            <person name="Liachko I."/>
            <person name="Sullivan S."/>
            <person name="Sone E.D."/>
            <person name="Koren S."/>
            <person name="Silverstein K.A.T."/>
            <person name="Beckman K.B."/>
            <person name="Gohl D.M."/>
        </authorList>
    </citation>
    <scope>NUCLEOTIDE SEQUENCE</scope>
    <source>
        <strain evidence="1">Duluth1</strain>
        <tissue evidence="1">Whole animal</tissue>
    </source>
</reference>
<dbReference type="EMBL" id="JAIWYP010000007">
    <property type="protein sequence ID" value="KAH3801070.1"/>
    <property type="molecule type" value="Genomic_DNA"/>
</dbReference>
<evidence type="ECO:0000313" key="1">
    <source>
        <dbReference type="EMBL" id="KAH3801070.1"/>
    </source>
</evidence>
<dbReference type="AlphaFoldDB" id="A0A9D4FLM6"/>